<evidence type="ECO:0000313" key="1">
    <source>
        <dbReference type="Proteomes" id="UP001652663"/>
    </source>
</evidence>
<gene>
    <name evidence="2" type="primary">LOC139182007</name>
</gene>
<organism evidence="1 2">
    <name type="scientific">Bos indicus</name>
    <name type="common">Zebu</name>
    <dbReference type="NCBI Taxonomy" id="9915"/>
    <lineage>
        <taxon>Eukaryota</taxon>
        <taxon>Metazoa</taxon>
        <taxon>Chordata</taxon>
        <taxon>Craniata</taxon>
        <taxon>Vertebrata</taxon>
        <taxon>Euteleostomi</taxon>
        <taxon>Mammalia</taxon>
        <taxon>Eutheria</taxon>
        <taxon>Laurasiatheria</taxon>
        <taxon>Artiodactyla</taxon>
        <taxon>Ruminantia</taxon>
        <taxon>Pecora</taxon>
        <taxon>Bovidae</taxon>
        <taxon>Bovinae</taxon>
        <taxon>Bos</taxon>
    </lineage>
</organism>
<proteinExistence type="predicted"/>
<evidence type="ECO:0000313" key="2">
    <source>
        <dbReference type="RefSeq" id="XP_070641579.1"/>
    </source>
</evidence>
<name>A0ABM4S1A6_BOSIN</name>
<sequence>MQRTSRTSWMKTLCCCPINRVNPITDSTEELPEDQLEELSISTLEKEALPKSIACEQASEHAPQEDLVLELPQAGAEEPPLRPLEESRAAYEHALQEDLVVKPPEAWAKKQPQRTLKAYGAAYEHGKYSGIIPLLRNNPVDQGGALLLALVGETSLRTCQSTHHVTTQKTLSISPRWPFQDVKLGSDSTKHRGDLSLEGRPGRCCVSQVEEEKWPLQLSAALRHQIPKRSLVIFFKIRSTEVSGDDEEDWKSKSEHGTWGERLCSESLKTWTWTPSWTPEVVEPPQHQEPHLDQIRGGLIASLLRVLI</sequence>
<reference evidence="2" key="1">
    <citation type="submission" date="2025-08" db="UniProtKB">
        <authorList>
            <consortium name="RefSeq"/>
        </authorList>
    </citation>
    <scope>IDENTIFICATION</scope>
    <source>
        <tissue evidence="2">Blood</tissue>
    </source>
</reference>
<dbReference type="Proteomes" id="UP001652663">
    <property type="component" value="Unplaced"/>
</dbReference>
<accession>A0ABM4S1A6</accession>
<keyword evidence="1" id="KW-1185">Reference proteome</keyword>
<dbReference type="RefSeq" id="XP_070641579.1">
    <property type="nucleotide sequence ID" value="XM_070785478.1"/>
</dbReference>
<dbReference type="GeneID" id="139182007"/>
<protein>
    <submittedName>
        <fullName evidence="2">Uncharacterized protein isoform X1</fullName>
    </submittedName>
</protein>